<dbReference type="PANTHER" id="PTHR34978">
    <property type="entry name" value="POSSIBLE SENSOR-TRANSDUCER PROTEIN BLAR"/>
    <property type="match status" value="1"/>
</dbReference>
<comment type="caution">
    <text evidence="3">The sequence shown here is derived from an EMBL/GenBank/DDBJ whole genome shotgun (WGS) entry which is preliminary data.</text>
</comment>
<gene>
    <name evidence="3" type="ORF">LCGC14_3109000</name>
</gene>
<feature type="domain" description="Peptidase M56" evidence="2">
    <location>
        <begin position="51"/>
        <end position="231"/>
    </location>
</feature>
<dbReference type="CDD" id="cd07341">
    <property type="entry name" value="M56_BlaR1_MecR1_like"/>
    <property type="match status" value="1"/>
</dbReference>
<dbReference type="AlphaFoldDB" id="A0A0F8W618"/>
<dbReference type="Pfam" id="PF05569">
    <property type="entry name" value="Peptidase_M56"/>
    <property type="match status" value="1"/>
</dbReference>
<dbReference type="InterPro" id="IPR008756">
    <property type="entry name" value="Peptidase_M56"/>
</dbReference>
<evidence type="ECO:0000256" key="1">
    <source>
        <dbReference type="SAM" id="Phobius"/>
    </source>
</evidence>
<feature type="transmembrane region" description="Helical" evidence="1">
    <location>
        <begin position="62"/>
        <end position="83"/>
    </location>
</feature>
<dbReference type="EMBL" id="LAZR01067221">
    <property type="protein sequence ID" value="KKK52033.1"/>
    <property type="molecule type" value="Genomic_DNA"/>
</dbReference>
<evidence type="ECO:0000259" key="2">
    <source>
        <dbReference type="Pfam" id="PF05569"/>
    </source>
</evidence>
<organism evidence="3">
    <name type="scientific">marine sediment metagenome</name>
    <dbReference type="NCBI Taxonomy" id="412755"/>
    <lineage>
        <taxon>unclassified sequences</taxon>
        <taxon>metagenomes</taxon>
        <taxon>ecological metagenomes</taxon>
    </lineage>
</organism>
<sequence length="258" mass="27696">ADLGPPAAPALDSVPDAAPAEAPAEAVVPAAPPDADHQVSPAAIGWTARASRFIQPALHWMVAAWVAGVAALAIWHIGGWVGLLRLKRSALPLGQADPEAQCAQAARRLAKKLGFARAIRLLKSARIAGPVAVGILRPAVLIPVAMLTGLSMPHIEAILAHEIAHLRRWDYLVNLLQMVIETLLFYHPAVWWVSRRIRIEREHCCDDLAVAACGDRVEYAHALAALAERKASAPRIAKRTLSSSRMLLWIGSTCPTTP</sequence>
<feature type="transmembrane region" description="Helical" evidence="1">
    <location>
        <begin position="127"/>
        <end position="151"/>
    </location>
</feature>
<accession>A0A0F8W618</accession>
<feature type="transmembrane region" description="Helical" evidence="1">
    <location>
        <begin position="171"/>
        <end position="193"/>
    </location>
</feature>
<feature type="non-terminal residue" evidence="3">
    <location>
        <position position="1"/>
    </location>
</feature>
<dbReference type="PANTHER" id="PTHR34978:SF3">
    <property type="entry name" value="SLR0241 PROTEIN"/>
    <property type="match status" value="1"/>
</dbReference>
<dbReference type="Gene3D" id="3.30.2010.10">
    <property type="entry name" value="Metalloproteases ('zincins'), catalytic domain"/>
    <property type="match status" value="1"/>
</dbReference>
<dbReference type="InterPro" id="IPR052173">
    <property type="entry name" value="Beta-lactam_resp_regulator"/>
</dbReference>
<reference evidence="3" key="1">
    <citation type="journal article" date="2015" name="Nature">
        <title>Complex archaea that bridge the gap between prokaryotes and eukaryotes.</title>
        <authorList>
            <person name="Spang A."/>
            <person name="Saw J.H."/>
            <person name="Jorgensen S.L."/>
            <person name="Zaremba-Niedzwiedzka K."/>
            <person name="Martijn J."/>
            <person name="Lind A.E."/>
            <person name="van Eijk R."/>
            <person name="Schleper C."/>
            <person name="Guy L."/>
            <person name="Ettema T.J."/>
        </authorList>
    </citation>
    <scope>NUCLEOTIDE SEQUENCE</scope>
</reference>
<keyword evidence="1" id="KW-0812">Transmembrane</keyword>
<keyword evidence="1" id="KW-0472">Membrane</keyword>
<proteinExistence type="predicted"/>
<protein>
    <recommendedName>
        <fullName evidence="2">Peptidase M56 domain-containing protein</fullName>
    </recommendedName>
</protein>
<evidence type="ECO:0000313" key="3">
    <source>
        <dbReference type="EMBL" id="KKK52033.1"/>
    </source>
</evidence>
<keyword evidence="1" id="KW-1133">Transmembrane helix</keyword>
<name>A0A0F8W618_9ZZZZ</name>